<dbReference type="AlphaFoldDB" id="A0A7H1NU02"/>
<evidence type="ECO:0000259" key="1">
    <source>
        <dbReference type="Pfam" id="PF12684"/>
    </source>
</evidence>
<dbReference type="Proteomes" id="UP000516349">
    <property type="component" value="Chromosome"/>
</dbReference>
<dbReference type="KEGG" id="ebla:JGUZn3_20570"/>
<protein>
    <recommendedName>
        <fullName evidence="1">Putative exodeoxyribonuclease 8 PDDEXK-like domain-containing protein</fullName>
    </recommendedName>
</protein>
<proteinExistence type="predicted"/>
<dbReference type="Pfam" id="PF12684">
    <property type="entry name" value="DUF3799"/>
    <property type="match status" value="1"/>
</dbReference>
<reference evidence="2 3" key="1">
    <citation type="submission" date="2020-08" db="EMBL/GenBank/DDBJ databases">
        <title>Complete genome sequence of Entomobacter blattae G55GP.</title>
        <authorList>
            <person name="Poehlein A."/>
            <person name="Guzman J."/>
            <person name="Daniel R."/>
            <person name="Vilcinskas A."/>
        </authorList>
    </citation>
    <scope>NUCLEOTIDE SEQUENCE [LARGE SCALE GENOMIC DNA]</scope>
    <source>
        <strain evidence="2 3">G55GP</strain>
    </source>
</reference>
<evidence type="ECO:0000313" key="2">
    <source>
        <dbReference type="EMBL" id="QNT79262.1"/>
    </source>
</evidence>
<organism evidence="2 3">
    <name type="scientific">Entomobacter blattae</name>
    <dbReference type="NCBI Taxonomy" id="2762277"/>
    <lineage>
        <taxon>Bacteria</taxon>
        <taxon>Pseudomonadati</taxon>
        <taxon>Pseudomonadota</taxon>
        <taxon>Alphaproteobacteria</taxon>
        <taxon>Acetobacterales</taxon>
        <taxon>Acetobacteraceae</taxon>
        <taxon>Entomobacter</taxon>
    </lineage>
</organism>
<name>A0A7H1NU02_9PROT</name>
<keyword evidence="3" id="KW-1185">Reference proteome</keyword>
<dbReference type="InterPro" id="IPR011604">
    <property type="entry name" value="PDDEXK-like_dom_sf"/>
</dbReference>
<dbReference type="Gene3D" id="3.90.320.10">
    <property type="match status" value="1"/>
</dbReference>
<accession>A0A7H1NU02</accession>
<evidence type="ECO:0000313" key="3">
    <source>
        <dbReference type="Proteomes" id="UP000516349"/>
    </source>
</evidence>
<gene>
    <name evidence="2" type="ORF">JGUZn3_20570</name>
</gene>
<feature type="domain" description="Putative exodeoxyribonuclease 8 PDDEXK-like" evidence="1">
    <location>
        <begin position="5"/>
        <end position="132"/>
    </location>
</feature>
<dbReference type="InterPro" id="IPR024432">
    <property type="entry name" value="Put_RecE_PDDEXK-like_dom"/>
</dbReference>
<dbReference type="EMBL" id="CP060244">
    <property type="protein sequence ID" value="QNT79262.1"/>
    <property type="molecule type" value="Genomic_DNA"/>
</dbReference>
<sequence>MKDALENGHSEATVIWKEKDIYCRARVDFLPESPKGIPIDLKFTSLSAAPLAFSRTIQKEYATQAAFYLRGLRALGEKPKGFRFIVTETYAPYCTSVFECAPSLMEYADALIEEGIQRWRKAIKTNKLPSYPNTVCSVEATPWMMAEAEEKRFIYKEGFAA</sequence>